<comment type="caution">
    <text evidence="2">The sequence shown here is derived from an EMBL/GenBank/DDBJ whole genome shotgun (WGS) entry which is preliminary data.</text>
</comment>
<organism evidence="2 3">
    <name type="scientific">Anthostomella pinea</name>
    <dbReference type="NCBI Taxonomy" id="933095"/>
    <lineage>
        <taxon>Eukaryota</taxon>
        <taxon>Fungi</taxon>
        <taxon>Dikarya</taxon>
        <taxon>Ascomycota</taxon>
        <taxon>Pezizomycotina</taxon>
        <taxon>Sordariomycetes</taxon>
        <taxon>Xylariomycetidae</taxon>
        <taxon>Xylariales</taxon>
        <taxon>Xylariaceae</taxon>
        <taxon>Anthostomella</taxon>
    </lineage>
</organism>
<dbReference type="Gene3D" id="2.60.420.10">
    <property type="entry name" value="Maltose phosphorylase, domain 3"/>
    <property type="match status" value="1"/>
</dbReference>
<dbReference type="PANTHER" id="PTHR34987:SF5">
    <property type="entry name" value="ALPHA-RHAMNOSIDASE"/>
    <property type="match status" value="1"/>
</dbReference>
<dbReference type="Proteomes" id="UP001295740">
    <property type="component" value="Unassembled WGS sequence"/>
</dbReference>
<dbReference type="Gene3D" id="1.50.10.10">
    <property type="match status" value="1"/>
</dbReference>
<dbReference type="PANTHER" id="PTHR34987">
    <property type="entry name" value="C, PUTATIVE (AFU_ORTHOLOGUE AFUA_3G02880)-RELATED"/>
    <property type="match status" value="1"/>
</dbReference>
<dbReference type="InterPro" id="IPR035398">
    <property type="entry name" value="Bac_rhamnosid_C"/>
</dbReference>
<dbReference type="SUPFAM" id="SSF48208">
    <property type="entry name" value="Six-hairpin glycosidases"/>
    <property type="match status" value="1"/>
</dbReference>
<sequence>MTFLATQFDGSRDLVDISDWPNDWGRFNSTGYLAAAQMLAYRTLVTGATLAEWVGDNTGLNTTWLNAAAGLNESVNAKLWDPDFGAFKDNYGDYANGLYAQDGNSLAVLFDVVNASSEQAQDISSWLTQNWTPIGAESPELPGEISPFISSFEIQAHLVAGQAERALELIRSSWGFYLANENGTQSTMIEGYLTDGTFGYRHDAGYEENYSYTSHAYGWSTGPVTALTEHIVGLSVTGMAGSTWRLAPQFGGLTHVEGGFTTSLGKFSANWTVQSDGSYVIIYETPLGTTGEVLLSGLEHGNAVKVVVDGRVAKRSLVDVVQGSGGRQLFALRGEGGKHRVEVG</sequence>
<dbReference type="EMBL" id="CAUWAG010000007">
    <property type="protein sequence ID" value="CAJ2505256.1"/>
    <property type="molecule type" value="Genomic_DNA"/>
</dbReference>
<dbReference type="Pfam" id="PF17390">
    <property type="entry name" value="Bac_rhamnosid_C"/>
    <property type="match status" value="1"/>
</dbReference>
<protein>
    <submittedName>
        <fullName evidence="2">Uu.00g126500.m01.CDS01</fullName>
    </submittedName>
</protein>
<accession>A0AAI8VIJ1</accession>
<reference evidence="2" key="1">
    <citation type="submission" date="2023-10" db="EMBL/GenBank/DDBJ databases">
        <authorList>
            <person name="Hackl T."/>
        </authorList>
    </citation>
    <scope>NUCLEOTIDE SEQUENCE</scope>
</reference>
<dbReference type="InterPro" id="IPR012341">
    <property type="entry name" value="6hp_glycosidase-like_sf"/>
</dbReference>
<gene>
    <name evidence="2" type="ORF">KHLLAP_LOCUS5724</name>
</gene>
<dbReference type="AlphaFoldDB" id="A0AAI8VIJ1"/>
<proteinExistence type="predicted"/>
<dbReference type="GO" id="GO:0003824">
    <property type="term" value="F:catalytic activity"/>
    <property type="evidence" value="ECO:0007669"/>
    <property type="project" value="UniProtKB-ARBA"/>
</dbReference>
<evidence type="ECO:0000259" key="1">
    <source>
        <dbReference type="Pfam" id="PF17390"/>
    </source>
</evidence>
<evidence type="ECO:0000313" key="3">
    <source>
        <dbReference type="Proteomes" id="UP001295740"/>
    </source>
</evidence>
<name>A0AAI8VIJ1_9PEZI</name>
<feature type="domain" description="Alpha-L-rhamnosidase C-terminal" evidence="1">
    <location>
        <begin position="243"/>
        <end position="303"/>
    </location>
</feature>
<evidence type="ECO:0000313" key="2">
    <source>
        <dbReference type="EMBL" id="CAJ2505256.1"/>
    </source>
</evidence>
<keyword evidence="3" id="KW-1185">Reference proteome</keyword>
<dbReference type="GO" id="GO:0005975">
    <property type="term" value="P:carbohydrate metabolic process"/>
    <property type="evidence" value="ECO:0007669"/>
    <property type="project" value="InterPro"/>
</dbReference>
<dbReference type="InterPro" id="IPR008928">
    <property type="entry name" value="6-hairpin_glycosidase_sf"/>
</dbReference>